<gene>
    <name evidence="2" type="ORF">PIB30_071523</name>
</gene>
<organism evidence="2 3">
    <name type="scientific">Stylosanthes scabra</name>
    <dbReference type="NCBI Taxonomy" id="79078"/>
    <lineage>
        <taxon>Eukaryota</taxon>
        <taxon>Viridiplantae</taxon>
        <taxon>Streptophyta</taxon>
        <taxon>Embryophyta</taxon>
        <taxon>Tracheophyta</taxon>
        <taxon>Spermatophyta</taxon>
        <taxon>Magnoliopsida</taxon>
        <taxon>eudicotyledons</taxon>
        <taxon>Gunneridae</taxon>
        <taxon>Pentapetalae</taxon>
        <taxon>rosids</taxon>
        <taxon>fabids</taxon>
        <taxon>Fabales</taxon>
        <taxon>Fabaceae</taxon>
        <taxon>Papilionoideae</taxon>
        <taxon>50 kb inversion clade</taxon>
        <taxon>dalbergioids sensu lato</taxon>
        <taxon>Dalbergieae</taxon>
        <taxon>Pterocarpus clade</taxon>
        <taxon>Stylosanthes</taxon>
    </lineage>
</organism>
<reference evidence="2 3" key="1">
    <citation type="journal article" date="2023" name="Plants (Basel)">
        <title>Bridging the Gap: Combining Genomics and Transcriptomics Approaches to Understand Stylosanthes scabra, an Orphan Legume from the Brazilian Caatinga.</title>
        <authorList>
            <person name="Ferreira-Neto J.R.C."/>
            <person name="da Silva M.D."/>
            <person name="Binneck E."/>
            <person name="de Melo N.F."/>
            <person name="da Silva R.H."/>
            <person name="de Melo A.L.T.M."/>
            <person name="Pandolfi V."/>
            <person name="Bustamante F.O."/>
            <person name="Brasileiro-Vidal A.C."/>
            <person name="Benko-Iseppon A.M."/>
        </authorList>
    </citation>
    <scope>NUCLEOTIDE SEQUENCE [LARGE SCALE GENOMIC DNA]</scope>
    <source>
        <tissue evidence="2">Leaves</tissue>
    </source>
</reference>
<name>A0ABU6ZML9_9FABA</name>
<sequence length="234" mass="26541">MEVPIHQHEDSKSSGPRKDIFTGVAGNQERVLYEELHTLVQTVVLTAVVTRELGLPESRHTFDNIWRSVVPPRVELFGWFVVLGRLNTLDRSAVNVGEVGGTRLEQVGEHSVVAWLCVEFMHDKQCLAFGGYIMNGMNAVWAVGCDYRSTGSNLEALIDGVELFIQLTLEESLGPIDRLMIVTVEQSLINWYKDKDDGLWSLNFHKNKFKNLLECFGPICVQFASKKEFWWINA</sequence>
<comment type="caution">
    <text evidence="2">The sequence shown here is derived from an EMBL/GenBank/DDBJ whole genome shotgun (WGS) entry which is preliminary data.</text>
</comment>
<evidence type="ECO:0000313" key="3">
    <source>
        <dbReference type="Proteomes" id="UP001341840"/>
    </source>
</evidence>
<feature type="region of interest" description="Disordered" evidence="1">
    <location>
        <begin position="1"/>
        <end position="20"/>
    </location>
</feature>
<dbReference type="Proteomes" id="UP001341840">
    <property type="component" value="Unassembled WGS sequence"/>
</dbReference>
<dbReference type="EMBL" id="JASCZI010272688">
    <property type="protein sequence ID" value="MED6223186.1"/>
    <property type="molecule type" value="Genomic_DNA"/>
</dbReference>
<evidence type="ECO:0000256" key="1">
    <source>
        <dbReference type="SAM" id="MobiDB-lite"/>
    </source>
</evidence>
<accession>A0ABU6ZML9</accession>
<proteinExistence type="predicted"/>
<keyword evidence="3" id="KW-1185">Reference proteome</keyword>
<evidence type="ECO:0000313" key="2">
    <source>
        <dbReference type="EMBL" id="MED6223186.1"/>
    </source>
</evidence>
<protein>
    <submittedName>
        <fullName evidence="2">Uncharacterized protein</fullName>
    </submittedName>
</protein>